<comment type="similarity">
    <text evidence="1">Belongs to the short-chain dehydrogenases/reductases (SDR) family.</text>
</comment>
<dbReference type="GO" id="GO:0051287">
    <property type="term" value="F:NAD binding"/>
    <property type="evidence" value="ECO:0007669"/>
    <property type="project" value="InterPro"/>
</dbReference>
<dbReference type="NCBIfam" id="TIGR01830">
    <property type="entry name" value="3oxo_ACP_reduc"/>
    <property type="match status" value="1"/>
</dbReference>
<dbReference type="CDD" id="cd05333">
    <property type="entry name" value="BKR_SDR_c"/>
    <property type="match status" value="1"/>
</dbReference>
<sequence>MKERTAIITGSSRGIGKAIALELAREGYRVAVNYHISREGALEEAREVLAQIESAGGKAIIVGADVATPEGSQQLVDETLAAFGQVDVLVNNVGVNKDQLMLRISDEEWKLVIDTNLNSAFYCSRAALKTMVRKRYGRIINISSVVGITGNAGQAHYAAAKSGLLGFTYSIAREYGRRGITANVIAPGYIKSDMTAALNEEQTARIAEGIAVGRLGTPEDIAGVAAFLASDKAEYINAQVIRVDGGLASM</sequence>
<dbReference type="PROSITE" id="PS00061">
    <property type="entry name" value="ADH_SHORT"/>
    <property type="match status" value="1"/>
</dbReference>
<dbReference type="InterPro" id="IPR020904">
    <property type="entry name" value="Sc_DH/Rdtase_CS"/>
</dbReference>
<comment type="caution">
    <text evidence="4">The sequence shown here is derived from an EMBL/GenBank/DDBJ whole genome shotgun (WGS) entry which is preliminary data.</text>
</comment>
<dbReference type="FunFam" id="3.40.50.720:FF:000173">
    <property type="entry name" value="3-oxoacyl-[acyl-carrier protein] reductase"/>
    <property type="match status" value="1"/>
</dbReference>
<dbReference type="NCBIfam" id="NF005559">
    <property type="entry name" value="PRK07231.1"/>
    <property type="match status" value="1"/>
</dbReference>
<name>A0A0W8E5M5_9ZZZZ</name>
<dbReference type="Gene3D" id="3.40.50.720">
    <property type="entry name" value="NAD(P)-binding Rossmann-like Domain"/>
    <property type="match status" value="1"/>
</dbReference>
<dbReference type="EC" id="1.1.1.100" evidence="4"/>
<dbReference type="Pfam" id="PF13561">
    <property type="entry name" value="adh_short_C2"/>
    <property type="match status" value="1"/>
</dbReference>
<evidence type="ECO:0000313" key="4">
    <source>
        <dbReference type="EMBL" id="KUG03916.1"/>
    </source>
</evidence>
<dbReference type="InterPro" id="IPR050259">
    <property type="entry name" value="SDR"/>
</dbReference>
<gene>
    <name evidence="4" type="ORF">ASZ90_018696</name>
</gene>
<dbReference type="InterPro" id="IPR011284">
    <property type="entry name" value="3oxo_ACP_reduc"/>
</dbReference>
<dbReference type="GO" id="GO:0006633">
    <property type="term" value="P:fatty acid biosynthetic process"/>
    <property type="evidence" value="ECO:0007669"/>
    <property type="project" value="InterPro"/>
</dbReference>
<organism evidence="4">
    <name type="scientific">hydrocarbon metagenome</name>
    <dbReference type="NCBI Taxonomy" id="938273"/>
    <lineage>
        <taxon>unclassified sequences</taxon>
        <taxon>metagenomes</taxon>
        <taxon>ecological metagenomes</taxon>
    </lineage>
</organism>
<evidence type="ECO:0000259" key="3">
    <source>
        <dbReference type="SMART" id="SM00822"/>
    </source>
</evidence>
<dbReference type="InterPro" id="IPR057326">
    <property type="entry name" value="KR_dom"/>
</dbReference>
<dbReference type="PRINTS" id="PR00081">
    <property type="entry name" value="GDHRDH"/>
</dbReference>
<dbReference type="InterPro" id="IPR002347">
    <property type="entry name" value="SDR_fam"/>
</dbReference>
<dbReference type="PANTHER" id="PTHR42879">
    <property type="entry name" value="3-OXOACYL-(ACYL-CARRIER-PROTEIN) REDUCTASE"/>
    <property type="match status" value="1"/>
</dbReference>
<dbReference type="EMBL" id="LNQE01001865">
    <property type="protein sequence ID" value="KUG03916.1"/>
    <property type="molecule type" value="Genomic_DNA"/>
</dbReference>
<protein>
    <submittedName>
        <fullName evidence="4">3-oxoacyl-acp reductase</fullName>
        <ecNumber evidence="4">1.1.1.100</ecNumber>
    </submittedName>
</protein>
<evidence type="ECO:0000256" key="1">
    <source>
        <dbReference type="ARBA" id="ARBA00006484"/>
    </source>
</evidence>
<dbReference type="PANTHER" id="PTHR42879:SF2">
    <property type="entry name" value="3-OXOACYL-[ACYL-CARRIER-PROTEIN] REDUCTASE FABG"/>
    <property type="match status" value="1"/>
</dbReference>
<proteinExistence type="inferred from homology"/>
<dbReference type="GO" id="GO:0004316">
    <property type="term" value="F:3-oxoacyl-[acyl-carrier-protein] reductase (NADPH) activity"/>
    <property type="evidence" value="ECO:0007669"/>
    <property type="project" value="UniProtKB-EC"/>
</dbReference>
<dbReference type="SUPFAM" id="SSF51735">
    <property type="entry name" value="NAD(P)-binding Rossmann-fold domains"/>
    <property type="match status" value="1"/>
</dbReference>
<reference evidence="4" key="1">
    <citation type="journal article" date="2015" name="Proc. Natl. Acad. Sci. U.S.A.">
        <title>Networks of energetic and metabolic interactions define dynamics in microbial communities.</title>
        <authorList>
            <person name="Embree M."/>
            <person name="Liu J.K."/>
            <person name="Al-Bassam M.M."/>
            <person name="Zengler K."/>
        </authorList>
    </citation>
    <scope>NUCLEOTIDE SEQUENCE</scope>
</reference>
<dbReference type="InterPro" id="IPR036291">
    <property type="entry name" value="NAD(P)-bd_dom_sf"/>
</dbReference>
<dbReference type="AlphaFoldDB" id="A0A0W8E5M5"/>
<accession>A0A0W8E5M5</accession>
<evidence type="ECO:0000256" key="2">
    <source>
        <dbReference type="ARBA" id="ARBA00023002"/>
    </source>
</evidence>
<dbReference type="PRINTS" id="PR00080">
    <property type="entry name" value="SDRFAMILY"/>
</dbReference>
<dbReference type="SMART" id="SM00822">
    <property type="entry name" value="PKS_KR"/>
    <property type="match status" value="1"/>
</dbReference>
<dbReference type="NCBIfam" id="NF009466">
    <property type="entry name" value="PRK12826.1-2"/>
    <property type="match status" value="1"/>
</dbReference>
<keyword evidence="2 4" id="KW-0560">Oxidoreductase</keyword>
<feature type="domain" description="Ketoreductase" evidence="3">
    <location>
        <begin position="4"/>
        <end position="193"/>
    </location>
</feature>